<feature type="compositionally biased region" description="Polar residues" evidence="2">
    <location>
        <begin position="649"/>
        <end position="666"/>
    </location>
</feature>
<dbReference type="GO" id="GO:0005737">
    <property type="term" value="C:cytoplasm"/>
    <property type="evidence" value="ECO:0007669"/>
    <property type="project" value="TreeGrafter"/>
</dbReference>
<dbReference type="PANTHER" id="PTHR31017:SF1">
    <property type="entry name" value="LATE SECRETORY PATHWAY PROTEIN AVL9 HOMOLOG"/>
    <property type="match status" value="1"/>
</dbReference>
<evidence type="ECO:0000256" key="1">
    <source>
        <dbReference type="ARBA" id="ARBA00038178"/>
    </source>
</evidence>
<name>A0A1A0H8Q0_9ASCO</name>
<dbReference type="InterPro" id="IPR051731">
    <property type="entry name" value="DENND11/AVL9_GEFs"/>
</dbReference>
<dbReference type="InterPro" id="IPR037516">
    <property type="entry name" value="Tripartite_DENN"/>
</dbReference>
<evidence type="ECO:0000256" key="2">
    <source>
        <dbReference type="SAM" id="MobiDB-lite"/>
    </source>
</evidence>
<feature type="compositionally biased region" description="Basic and acidic residues" evidence="2">
    <location>
        <begin position="38"/>
        <end position="58"/>
    </location>
</feature>
<dbReference type="PANTHER" id="PTHR31017">
    <property type="entry name" value="LATE SECRETORY PATHWAY PROTEIN AVL9-RELATED"/>
    <property type="match status" value="1"/>
</dbReference>
<feature type="region of interest" description="Disordered" evidence="2">
    <location>
        <begin position="1"/>
        <end position="120"/>
    </location>
</feature>
<evidence type="ECO:0000313" key="4">
    <source>
        <dbReference type="EMBL" id="OBA20263.1"/>
    </source>
</evidence>
<proteinExistence type="inferred from homology"/>
<comment type="caution">
    <text evidence="4">The sequence shown here is derived from an EMBL/GenBank/DDBJ whole genome shotgun (WGS) entry which is preliminary data.</text>
</comment>
<dbReference type="EMBL" id="LXTC01000004">
    <property type="protein sequence ID" value="OBA20263.1"/>
    <property type="molecule type" value="Genomic_DNA"/>
</dbReference>
<dbReference type="InterPro" id="IPR018307">
    <property type="entry name" value="ABL9/DENND6_dom"/>
</dbReference>
<dbReference type="OrthoDB" id="26278at2759"/>
<evidence type="ECO:0000313" key="5">
    <source>
        <dbReference type="Proteomes" id="UP000092555"/>
    </source>
</evidence>
<dbReference type="AlphaFoldDB" id="A0A1A0H8Q0"/>
<feature type="domain" description="UDENN" evidence="3">
    <location>
        <begin position="149"/>
        <end position="622"/>
    </location>
</feature>
<sequence>MASAGNSPFLDGDTPRAPGASEFSLRPLRIQKRAGTTDQDKQDKAPKTGKAARAEGATKADGAADQAGFVCRPMRLGLASTPQRKPSMESTGSRAPQESAAGAKTPPLAPPAAGHGKHPSVEIRNLPIEPAPRRAALAETAAPQSDRVFAVCLVDFHHARGPEVLWWRSNYLARPGPELFRNLPFQALPDGLHLFEETFSNFNLVYDFATQQSLDDLRDIECFRGNPNHLETLFGCACVRQVKTAELSETERSRTGDITRSIVQKAVVVLSRHLPVFTKIKEKLSIITHSFFQQESFGNFELLESLFDNLNEQFRGQQSAPGALPVPDPASGPHDPLEPVRYEDQEEYFVNLDLRALLARFQHELLVVFKALLMEKRVLVYSNNNLELLTQFQNNMIALVPNLIHHLELSGCPLCDYTEKHSPLEKPATLKTNDRVSMLRFFGLPLQVFNTKGCFWNPYLPLPQMDELKAPSFMVGCSNLLIVNQLARFKVDVLVDLDAGAVSYPCGRPEELRLLPLDKKFVSVLLAAHSTDESYEGSDDYIRYQFEDYVRSLLATVRFQQYVDRFKLPPPGFDPQADKRLGSLKSFNGEFVKKWQHTKNYQIWNATCDEFIFNFQLPTHFATEMDEAGAAYRLGGFLSSLIKAPQPQNPNVAERSSQSFSHTQQPRKYIASDGTAPDLVPEPAAAKSTWWGFKKA</sequence>
<organism evidence="4 5">
    <name type="scientific">Metschnikowia bicuspidata var. bicuspidata NRRL YB-4993</name>
    <dbReference type="NCBI Taxonomy" id="869754"/>
    <lineage>
        <taxon>Eukaryota</taxon>
        <taxon>Fungi</taxon>
        <taxon>Dikarya</taxon>
        <taxon>Ascomycota</taxon>
        <taxon>Saccharomycotina</taxon>
        <taxon>Pichiomycetes</taxon>
        <taxon>Metschnikowiaceae</taxon>
        <taxon>Metschnikowia</taxon>
    </lineage>
</organism>
<accession>A0A1A0H8Q0</accession>
<feature type="compositionally biased region" description="Polar residues" evidence="2">
    <location>
        <begin position="80"/>
        <end position="96"/>
    </location>
</feature>
<keyword evidence="5" id="KW-1185">Reference proteome</keyword>
<dbReference type="InterPro" id="IPR043153">
    <property type="entry name" value="DENN_C"/>
</dbReference>
<protein>
    <recommendedName>
        <fullName evidence="3">UDENN domain-containing protein</fullName>
    </recommendedName>
</protein>
<dbReference type="Pfam" id="PF09794">
    <property type="entry name" value="Avl9"/>
    <property type="match status" value="1"/>
</dbReference>
<dbReference type="PROSITE" id="PS50211">
    <property type="entry name" value="DENN"/>
    <property type="match status" value="1"/>
</dbReference>
<comment type="similarity">
    <text evidence="1">Belongs to the AVL9 family.</text>
</comment>
<feature type="region of interest" description="Disordered" evidence="2">
    <location>
        <begin position="647"/>
        <end position="676"/>
    </location>
</feature>
<dbReference type="GeneID" id="30030748"/>
<evidence type="ECO:0000259" key="3">
    <source>
        <dbReference type="PROSITE" id="PS50211"/>
    </source>
</evidence>
<dbReference type="Gene3D" id="3.40.50.11500">
    <property type="match status" value="1"/>
</dbReference>
<dbReference type="Proteomes" id="UP000092555">
    <property type="component" value="Unassembled WGS sequence"/>
</dbReference>
<dbReference type="RefSeq" id="XP_018710785.1">
    <property type="nucleotide sequence ID" value="XM_018857772.1"/>
</dbReference>
<gene>
    <name evidence="4" type="ORF">METBIDRAFT_44302</name>
</gene>
<reference evidence="4 5" key="1">
    <citation type="submission" date="2016-05" db="EMBL/GenBank/DDBJ databases">
        <title>Comparative genomics of biotechnologically important yeasts.</title>
        <authorList>
            <consortium name="DOE Joint Genome Institute"/>
            <person name="Riley R."/>
            <person name="Haridas S."/>
            <person name="Wolfe K.H."/>
            <person name="Lopes M.R."/>
            <person name="Hittinger C.T."/>
            <person name="Goker M."/>
            <person name="Salamov A."/>
            <person name="Wisecaver J."/>
            <person name="Long T.M."/>
            <person name="Aerts A.L."/>
            <person name="Barry K."/>
            <person name="Choi C."/>
            <person name="Clum A."/>
            <person name="Coughlan A.Y."/>
            <person name="Deshpande S."/>
            <person name="Douglass A.P."/>
            <person name="Hanson S.J."/>
            <person name="Klenk H.-P."/>
            <person name="LaButti K."/>
            <person name="Lapidus A."/>
            <person name="Lindquist E."/>
            <person name="Lipzen A."/>
            <person name="Meier-kolthoff J.P."/>
            <person name="Ohm R.A."/>
            <person name="Otillar R.P."/>
            <person name="Pangilinan J."/>
            <person name="Peng Y."/>
            <person name="Rokas A."/>
            <person name="Rosa C.A."/>
            <person name="Scheuner C."/>
            <person name="Sibirny A.A."/>
            <person name="Slot J.C."/>
            <person name="Stielow J.B."/>
            <person name="Sun H."/>
            <person name="Kurtzman C.P."/>
            <person name="Blackwell M."/>
            <person name="Grigoriev I.V."/>
            <person name="Jeffries T.W."/>
        </authorList>
    </citation>
    <scope>NUCLEOTIDE SEQUENCE [LARGE SCALE GENOMIC DNA]</scope>
    <source>
        <strain evidence="4 5">NRRL YB-4993</strain>
    </source>
</reference>